<dbReference type="Pfam" id="PF03036">
    <property type="entry name" value="Perilipin"/>
    <property type="match status" value="1"/>
</dbReference>
<accession>A0A670KJC9</accession>
<keyword evidence="5" id="KW-1185">Reference proteome</keyword>
<comment type="similarity">
    <text evidence="2">Belongs to the perilipin family.</text>
</comment>
<reference evidence="4" key="3">
    <citation type="submission" date="2025-09" db="UniProtKB">
        <authorList>
            <consortium name="Ensembl"/>
        </authorList>
    </citation>
    <scope>IDENTIFICATION</scope>
</reference>
<dbReference type="InterPro" id="IPR004279">
    <property type="entry name" value="Perilipin"/>
</dbReference>
<reference evidence="4 5" key="1">
    <citation type="journal article" date="2019" name="Proc. Natl. Acad. Sci. U.S.A.">
        <title>Regulatory changes in pterin and carotenoid genes underlie balanced color polymorphisms in the wall lizard.</title>
        <authorList>
            <person name="Andrade P."/>
            <person name="Pinho C."/>
            <person name="Perez I de Lanuza G."/>
            <person name="Afonso S."/>
            <person name="Brejcha J."/>
            <person name="Rubin C.J."/>
            <person name="Wallerman O."/>
            <person name="Pereira P."/>
            <person name="Sabatino S.J."/>
            <person name="Bellati A."/>
            <person name="Pellitteri-Rosa D."/>
            <person name="Bosakova Z."/>
            <person name="Bunikis I."/>
            <person name="Carretero M.A."/>
            <person name="Feiner N."/>
            <person name="Marsik P."/>
            <person name="Pauperio F."/>
            <person name="Salvi D."/>
            <person name="Soler L."/>
            <person name="While G.M."/>
            <person name="Uller T."/>
            <person name="Font E."/>
            <person name="Andersson L."/>
            <person name="Carneiro M."/>
        </authorList>
    </citation>
    <scope>NUCLEOTIDE SEQUENCE</scope>
</reference>
<organism evidence="4 5">
    <name type="scientific">Podarcis muralis</name>
    <name type="common">Wall lizard</name>
    <name type="synonym">Lacerta muralis</name>
    <dbReference type="NCBI Taxonomy" id="64176"/>
    <lineage>
        <taxon>Eukaryota</taxon>
        <taxon>Metazoa</taxon>
        <taxon>Chordata</taxon>
        <taxon>Craniata</taxon>
        <taxon>Vertebrata</taxon>
        <taxon>Euteleostomi</taxon>
        <taxon>Lepidosauria</taxon>
        <taxon>Squamata</taxon>
        <taxon>Bifurcata</taxon>
        <taxon>Unidentata</taxon>
        <taxon>Episquamata</taxon>
        <taxon>Laterata</taxon>
        <taxon>Lacertibaenia</taxon>
        <taxon>Lacertidae</taxon>
        <taxon>Podarcis</taxon>
    </lineage>
</organism>
<dbReference type="AlphaFoldDB" id="A0A670KJC9"/>
<dbReference type="OMA" id="WCVAVAD"/>
<comment type="subcellular location">
    <subcellularLocation>
        <location evidence="1">Lipid droplet</location>
    </subcellularLocation>
</comment>
<sequence length="119" mass="13031">RTSIWLWFPCQNVLKRVGSLPLVCSVCSLVSSNYTSIKRKSSYLQTVCGGAEKGMKTITGAAINTAQPLLTTFEPQIATANKFACRGLDTVEEKMPILQQTTDQVSSCLYIGQKILVKI</sequence>
<keyword evidence="3" id="KW-0551">Lipid droplet</keyword>
<dbReference type="Ensembl" id="ENSPMRT00000038578.1">
    <property type="protein sequence ID" value="ENSPMRP00000036410.1"/>
    <property type="gene ID" value="ENSPMRG00000023498.1"/>
</dbReference>
<dbReference type="GeneTree" id="ENSGT00950000182920"/>
<evidence type="ECO:0000256" key="3">
    <source>
        <dbReference type="ARBA" id="ARBA00022677"/>
    </source>
</evidence>
<evidence type="ECO:0000256" key="1">
    <source>
        <dbReference type="ARBA" id="ARBA00004502"/>
    </source>
</evidence>
<evidence type="ECO:0000313" key="5">
    <source>
        <dbReference type="Proteomes" id="UP000472272"/>
    </source>
</evidence>
<evidence type="ECO:0000256" key="2">
    <source>
        <dbReference type="ARBA" id="ARBA00006311"/>
    </source>
</evidence>
<protein>
    <recommendedName>
        <fullName evidence="6">Perilipin 1</fullName>
    </recommendedName>
</protein>
<dbReference type="GO" id="GO:0019915">
    <property type="term" value="P:lipid storage"/>
    <property type="evidence" value="ECO:0007669"/>
    <property type="project" value="TreeGrafter"/>
</dbReference>
<dbReference type="GO" id="GO:0005829">
    <property type="term" value="C:cytosol"/>
    <property type="evidence" value="ECO:0007669"/>
    <property type="project" value="TreeGrafter"/>
</dbReference>
<dbReference type="GO" id="GO:0010890">
    <property type="term" value="P:positive regulation of triglyceride storage"/>
    <property type="evidence" value="ECO:0007669"/>
    <property type="project" value="TreeGrafter"/>
</dbReference>
<evidence type="ECO:0000313" key="4">
    <source>
        <dbReference type="Ensembl" id="ENSPMRP00000036410.1"/>
    </source>
</evidence>
<dbReference type="PANTHER" id="PTHR14024">
    <property type="entry name" value="PERILIPIN"/>
    <property type="match status" value="1"/>
</dbReference>
<dbReference type="Proteomes" id="UP000472272">
    <property type="component" value="Chromosome 10"/>
</dbReference>
<dbReference type="PANTHER" id="PTHR14024:SF51">
    <property type="entry name" value="PERILIPIN-RELATED"/>
    <property type="match status" value="1"/>
</dbReference>
<evidence type="ECO:0008006" key="6">
    <source>
        <dbReference type="Google" id="ProtNLM"/>
    </source>
</evidence>
<reference evidence="4" key="2">
    <citation type="submission" date="2025-08" db="UniProtKB">
        <authorList>
            <consortium name="Ensembl"/>
        </authorList>
    </citation>
    <scope>IDENTIFICATION</scope>
</reference>
<dbReference type="GO" id="GO:0005811">
    <property type="term" value="C:lipid droplet"/>
    <property type="evidence" value="ECO:0007669"/>
    <property type="project" value="UniProtKB-SubCell"/>
</dbReference>
<proteinExistence type="inferred from homology"/>
<name>A0A670KJC9_PODMU</name>